<evidence type="ECO:0000256" key="1">
    <source>
        <dbReference type="SAM" id="MobiDB-lite"/>
    </source>
</evidence>
<feature type="compositionally biased region" description="Polar residues" evidence="1">
    <location>
        <begin position="25"/>
        <end position="40"/>
    </location>
</feature>
<feature type="compositionally biased region" description="Basic and acidic residues" evidence="1">
    <location>
        <begin position="41"/>
        <end position="54"/>
    </location>
</feature>
<proteinExistence type="predicted"/>
<gene>
    <name evidence="2" type="ORF">KS4_36300</name>
</gene>
<dbReference type="KEGG" id="pcor:KS4_36300"/>
<feature type="compositionally biased region" description="Polar residues" evidence="1">
    <location>
        <begin position="55"/>
        <end position="75"/>
    </location>
</feature>
<organism evidence="2 3">
    <name type="scientific">Poriferisphaera corsica</name>
    <dbReference type="NCBI Taxonomy" id="2528020"/>
    <lineage>
        <taxon>Bacteria</taxon>
        <taxon>Pseudomonadati</taxon>
        <taxon>Planctomycetota</taxon>
        <taxon>Phycisphaerae</taxon>
        <taxon>Phycisphaerales</taxon>
        <taxon>Phycisphaeraceae</taxon>
        <taxon>Poriferisphaera</taxon>
    </lineage>
</organism>
<feature type="region of interest" description="Disordered" evidence="1">
    <location>
        <begin position="20"/>
        <end position="179"/>
    </location>
</feature>
<sequence>MANVTGAGLGSAAANIHTHLENKTIKQQAPVNENGSSAQATDEKSTDSRWKDNDQYTQSQQSTESGPYNKPNAQDSAKETTSKSETKSASKAEKAGNRISVEIPSKSNNLTEAQKKKNKKKNPADKNGDGKVTINEQLEYNMKKLKGKSLKQATSTDKTSASKTSTSASTPTTSTIPTK</sequence>
<dbReference type="AlphaFoldDB" id="A0A517YZ96"/>
<evidence type="ECO:0000313" key="3">
    <source>
        <dbReference type="Proteomes" id="UP000317369"/>
    </source>
</evidence>
<name>A0A517YZ96_9BACT</name>
<accession>A0A517YZ96</accession>
<reference evidence="2 3" key="1">
    <citation type="submission" date="2019-02" db="EMBL/GenBank/DDBJ databases">
        <title>Deep-cultivation of Planctomycetes and their phenomic and genomic characterization uncovers novel biology.</title>
        <authorList>
            <person name="Wiegand S."/>
            <person name="Jogler M."/>
            <person name="Boedeker C."/>
            <person name="Pinto D."/>
            <person name="Vollmers J."/>
            <person name="Rivas-Marin E."/>
            <person name="Kohn T."/>
            <person name="Peeters S.H."/>
            <person name="Heuer A."/>
            <person name="Rast P."/>
            <person name="Oberbeckmann S."/>
            <person name="Bunk B."/>
            <person name="Jeske O."/>
            <person name="Meyerdierks A."/>
            <person name="Storesund J.E."/>
            <person name="Kallscheuer N."/>
            <person name="Luecker S."/>
            <person name="Lage O.M."/>
            <person name="Pohl T."/>
            <person name="Merkel B.J."/>
            <person name="Hornburger P."/>
            <person name="Mueller R.-W."/>
            <person name="Bruemmer F."/>
            <person name="Labrenz M."/>
            <person name="Spormann A.M."/>
            <person name="Op den Camp H."/>
            <person name="Overmann J."/>
            <person name="Amann R."/>
            <person name="Jetten M.S.M."/>
            <person name="Mascher T."/>
            <person name="Medema M.H."/>
            <person name="Devos D.P."/>
            <person name="Kaster A.-K."/>
            <person name="Ovreas L."/>
            <person name="Rohde M."/>
            <person name="Galperin M.Y."/>
            <person name="Jogler C."/>
        </authorList>
    </citation>
    <scope>NUCLEOTIDE SEQUENCE [LARGE SCALE GENOMIC DNA]</scope>
    <source>
        <strain evidence="2 3">KS4</strain>
    </source>
</reference>
<protein>
    <submittedName>
        <fullName evidence="2">Uncharacterized protein</fullName>
    </submittedName>
</protein>
<dbReference type="Proteomes" id="UP000317369">
    <property type="component" value="Chromosome"/>
</dbReference>
<keyword evidence="3" id="KW-1185">Reference proteome</keyword>
<dbReference type="EMBL" id="CP036425">
    <property type="protein sequence ID" value="QDU35547.1"/>
    <property type="molecule type" value="Genomic_DNA"/>
</dbReference>
<dbReference type="RefSeq" id="WP_145081058.1">
    <property type="nucleotide sequence ID" value="NZ_CP036425.1"/>
</dbReference>
<feature type="compositionally biased region" description="Low complexity" evidence="1">
    <location>
        <begin position="153"/>
        <end position="179"/>
    </location>
</feature>
<evidence type="ECO:0000313" key="2">
    <source>
        <dbReference type="EMBL" id="QDU35547.1"/>
    </source>
</evidence>
<feature type="compositionally biased region" description="Basic and acidic residues" evidence="1">
    <location>
        <begin position="76"/>
        <end position="96"/>
    </location>
</feature>